<evidence type="ECO:0000256" key="2">
    <source>
        <dbReference type="RuleBase" id="RU003616"/>
    </source>
</evidence>
<evidence type="ECO:0000313" key="5">
    <source>
        <dbReference type="EMBL" id="GGG66321.1"/>
    </source>
</evidence>
<evidence type="ECO:0000256" key="1">
    <source>
        <dbReference type="PROSITE-ProRule" id="PRU00285"/>
    </source>
</evidence>
<dbReference type="CDD" id="cd06464">
    <property type="entry name" value="ACD_sHsps-like"/>
    <property type="match status" value="1"/>
</dbReference>
<accession>A0A917H3F9</accession>
<feature type="region of interest" description="Disordered" evidence="3">
    <location>
        <begin position="120"/>
        <end position="144"/>
    </location>
</feature>
<dbReference type="SUPFAM" id="SSF49764">
    <property type="entry name" value="HSP20-like chaperones"/>
    <property type="match status" value="1"/>
</dbReference>
<comment type="similarity">
    <text evidence="1 2">Belongs to the small heat shock protein (HSP20) family.</text>
</comment>
<comment type="caution">
    <text evidence="5">The sequence shown here is derived from an EMBL/GenBank/DDBJ whole genome shotgun (WGS) entry which is preliminary data.</text>
</comment>
<proteinExistence type="inferred from homology"/>
<dbReference type="InterPro" id="IPR008978">
    <property type="entry name" value="HSP20-like_chaperone"/>
</dbReference>
<feature type="domain" description="SHSP" evidence="4">
    <location>
        <begin position="22"/>
        <end position="138"/>
    </location>
</feature>
<dbReference type="PROSITE" id="PS01031">
    <property type="entry name" value="SHSP"/>
    <property type="match status" value="1"/>
</dbReference>
<gene>
    <name evidence="5" type="ORF">GCM10011374_33000</name>
</gene>
<protein>
    <recommendedName>
        <fullName evidence="4">SHSP domain-containing protein</fullName>
    </recommendedName>
</protein>
<dbReference type="Gene3D" id="2.60.40.790">
    <property type="match status" value="1"/>
</dbReference>
<sequence length="144" mass="16410">MAGLMRRDSFDMLEPFRRLMEGDLQTAWPRVEEFQDGNTMVIRAELPGIDPDKDVDLTVVNDTLHLRATRQQRSEHKDKDSYRSEFHYGSFARTLPLPEGCKDEDISATYTDGVLEVRAPIREQAPQQATRKIPVTRSETSGSA</sequence>
<name>A0A917H3F9_9MICC</name>
<reference evidence="5" key="1">
    <citation type="journal article" date="2014" name="Int. J. Syst. Evol. Microbiol.">
        <title>Complete genome sequence of Corynebacterium casei LMG S-19264T (=DSM 44701T), isolated from a smear-ripened cheese.</title>
        <authorList>
            <consortium name="US DOE Joint Genome Institute (JGI-PGF)"/>
            <person name="Walter F."/>
            <person name="Albersmeier A."/>
            <person name="Kalinowski J."/>
            <person name="Ruckert C."/>
        </authorList>
    </citation>
    <scope>NUCLEOTIDE SEQUENCE</scope>
    <source>
        <strain evidence="5">CGMCC 1.12187</strain>
    </source>
</reference>
<dbReference type="PANTHER" id="PTHR11527">
    <property type="entry name" value="HEAT-SHOCK PROTEIN 20 FAMILY MEMBER"/>
    <property type="match status" value="1"/>
</dbReference>
<dbReference type="RefSeq" id="WP_229741917.1">
    <property type="nucleotide sequence ID" value="NZ_BMEQ01000023.1"/>
</dbReference>
<reference evidence="5" key="2">
    <citation type="submission" date="2020-09" db="EMBL/GenBank/DDBJ databases">
        <authorList>
            <person name="Sun Q."/>
            <person name="Zhou Y."/>
        </authorList>
    </citation>
    <scope>NUCLEOTIDE SEQUENCE</scope>
    <source>
        <strain evidence="5">CGMCC 1.12187</strain>
    </source>
</reference>
<dbReference type="InterPro" id="IPR002068">
    <property type="entry name" value="A-crystallin/Hsp20_dom"/>
</dbReference>
<keyword evidence="6" id="KW-1185">Reference proteome</keyword>
<dbReference type="InterPro" id="IPR031107">
    <property type="entry name" value="Small_HSP"/>
</dbReference>
<evidence type="ECO:0000259" key="4">
    <source>
        <dbReference type="PROSITE" id="PS01031"/>
    </source>
</evidence>
<dbReference type="Proteomes" id="UP000638848">
    <property type="component" value="Unassembled WGS sequence"/>
</dbReference>
<organism evidence="5 6">
    <name type="scientific">Kocuria dechangensis</name>
    <dbReference type="NCBI Taxonomy" id="1176249"/>
    <lineage>
        <taxon>Bacteria</taxon>
        <taxon>Bacillati</taxon>
        <taxon>Actinomycetota</taxon>
        <taxon>Actinomycetes</taxon>
        <taxon>Micrococcales</taxon>
        <taxon>Micrococcaceae</taxon>
        <taxon>Kocuria</taxon>
    </lineage>
</organism>
<dbReference type="Pfam" id="PF00011">
    <property type="entry name" value="HSP20"/>
    <property type="match status" value="1"/>
</dbReference>
<dbReference type="AlphaFoldDB" id="A0A917H3F9"/>
<evidence type="ECO:0000256" key="3">
    <source>
        <dbReference type="SAM" id="MobiDB-lite"/>
    </source>
</evidence>
<dbReference type="EMBL" id="BMEQ01000023">
    <property type="protein sequence ID" value="GGG66321.1"/>
    <property type="molecule type" value="Genomic_DNA"/>
</dbReference>
<evidence type="ECO:0000313" key="6">
    <source>
        <dbReference type="Proteomes" id="UP000638848"/>
    </source>
</evidence>